<proteinExistence type="predicted"/>
<dbReference type="Proteomes" id="UP000018291">
    <property type="component" value="Unassembled WGS sequence"/>
</dbReference>
<dbReference type="STRING" id="1229780.BN381_350152"/>
<evidence type="ECO:0000313" key="3">
    <source>
        <dbReference type="EMBL" id="CCM64292.1"/>
    </source>
</evidence>
<evidence type="ECO:0000256" key="1">
    <source>
        <dbReference type="SAM" id="MobiDB-lite"/>
    </source>
</evidence>
<gene>
    <name evidence="3" type="ORF">BN381_350152</name>
</gene>
<evidence type="ECO:0000313" key="4">
    <source>
        <dbReference type="Proteomes" id="UP000018291"/>
    </source>
</evidence>
<dbReference type="EMBL" id="CANL01000029">
    <property type="protein sequence ID" value="CCM64292.1"/>
    <property type="molecule type" value="Genomic_DNA"/>
</dbReference>
<feature type="compositionally biased region" description="Basic residues" evidence="1">
    <location>
        <begin position="1"/>
        <end position="12"/>
    </location>
</feature>
<feature type="compositionally biased region" description="Gly residues" evidence="1">
    <location>
        <begin position="20"/>
        <end position="41"/>
    </location>
</feature>
<organism evidence="3 4">
    <name type="scientific">Candidatus Neomicrothrix parvicella RN1</name>
    <dbReference type="NCBI Taxonomy" id="1229780"/>
    <lineage>
        <taxon>Bacteria</taxon>
        <taxon>Bacillati</taxon>
        <taxon>Actinomycetota</taxon>
        <taxon>Acidimicrobiia</taxon>
        <taxon>Acidimicrobiales</taxon>
        <taxon>Microthrixaceae</taxon>
        <taxon>Candidatus Neomicrothrix</taxon>
    </lineage>
</organism>
<dbReference type="OrthoDB" id="5170563at2"/>
<comment type="caution">
    <text evidence="3">The sequence shown here is derived from an EMBL/GenBank/DDBJ whole genome shotgun (WGS) entry which is preliminary data.</text>
</comment>
<reference evidence="3 4" key="1">
    <citation type="journal article" date="2013" name="ISME J.">
        <title>Metabolic model for the filamentous 'Candidatus Microthrix parvicella' based on genomic and metagenomic analyses.</title>
        <authorList>
            <person name="Jon McIlroy S."/>
            <person name="Kristiansen R."/>
            <person name="Albertsen M."/>
            <person name="Michael Karst S."/>
            <person name="Rossetti S."/>
            <person name="Lund Nielsen J."/>
            <person name="Tandoi V."/>
            <person name="James Seviour R."/>
            <person name="Nielsen P.H."/>
        </authorList>
    </citation>
    <scope>NUCLEOTIDE SEQUENCE [LARGE SCALE GENOMIC DNA]</scope>
    <source>
        <strain evidence="3 4">RN1</strain>
    </source>
</reference>
<dbReference type="Pfam" id="PF19935">
    <property type="entry name" value="DUF6398"/>
    <property type="match status" value="1"/>
</dbReference>
<dbReference type="InterPro" id="IPR045651">
    <property type="entry name" value="DUF6398"/>
</dbReference>
<feature type="domain" description="DUF6398" evidence="2">
    <location>
        <begin position="529"/>
        <end position="612"/>
    </location>
</feature>
<feature type="region of interest" description="Disordered" evidence="1">
    <location>
        <begin position="1"/>
        <end position="70"/>
    </location>
</feature>
<evidence type="ECO:0000259" key="2">
    <source>
        <dbReference type="Pfam" id="PF19935"/>
    </source>
</evidence>
<sequence length="637" mass="69530">MSRRRKGQRKQGGRTTPKGGRPGFRPTGGGPAGLPSIGGPGPFDSGAPPSITGLFDPIASLFSPDRDDHPSEIERMACELVGLTQSIAADQPLPGGPDSSRPSRITGMAPPGDAEDMLTSAALALAESQQFRPEARYVDCLRPILPFCASSARAELTRRIDRLESKIGAPLWADAVWNATAIGGWHGWDDLGDLSTIGVELRWPGGWSDQVLFASIIVQEGPFVQEFLVTTIDAYRRVFTPGTPWQPGPNDPPCRADVIRHLESIDVAEAAGLICHAMDITDLMVDAPVADDSYLYTPLAHQILGGVPSVEPPEPEPATHNEREELIKDFLNADGVAEQLGYTDDPELAQEVGEFCELFIDYAERYAGGDIHRWSPMVVEGFLHFYGQKVIADDATDEILKPVLSTWIGYCHRLKGWAQSVTDAALAALDEHYGSAVGHNGDDLDNPMLQMIRMAAERGLDLDDPEAIQQLVGDWDDRQAWTTDLVWPAKGAAPMMWDHVPDEAVEQCQAVLAIAEPVLTRLFTPDHLTSARRMTMDLAGTHTQQFLRGRPDVWAAAITYAVAQVHSAFDSMSRLFGFGKKLTPQQLIDAFPTVSKAAMTSKATMVRDWLDADGRGRRRYNRVAASAGPYPFPEHRG</sequence>
<accession>R4Z683</accession>
<dbReference type="RefSeq" id="WP_012228107.1">
    <property type="nucleotide sequence ID" value="NZ_HG422565.1"/>
</dbReference>
<name>R4Z683_9ACTN</name>
<protein>
    <recommendedName>
        <fullName evidence="2">DUF6398 domain-containing protein</fullName>
    </recommendedName>
</protein>
<dbReference type="AlphaFoldDB" id="R4Z683"/>
<keyword evidence="4" id="KW-1185">Reference proteome</keyword>
<dbReference type="HOGENOM" id="CLU_028955_0_0_11"/>